<dbReference type="Proteomes" id="UP000800093">
    <property type="component" value="Unassembled WGS sequence"/>
</dbReference>
<dbReference type="PANTHER" id="PTHR21338:SF0">
    <property type="entry name" value="LARGE RIBOSOMAL SUBUNIT PROTEIN ML41"/>
    <property type="match status" value="1"/>
</dbReference>
<gene>
    <name evidence="7" type="ORF">CC78DRAFT_499251</name>
</gene>
<dbReference type="InterPro" id="IPR019189">
    <property type="entry name" value="Ribosomal_mL41"/>
</dbReference>
<dbReference type="PANTHER" id="PTHR21338">
    <property type="entry name" value="MITOCHONDRIAL RIBOSOMAL PROTEIN L41"/>
    <property type="match status" value="1"/>
</dbReference>
<keyword evidence="6" id="KW-0687">Ribonucleoprotein</keyword>
<comment type="caution">
    <text evidence="7">The sequence shown here is derived from an EMBL/GenBank/DDBJ whole genome shotgun (WGS) entry which is preliminary data.</text>
</comment>
<dbReference type="GO" id="GO:0006412">
    <property type="term" value="P:translation"/>
    <property type="evidence" value="ECO:0007669"/>
    <property type="project" value="TreeGrafter"/>
</dbReference>
<dbReference type="EMBL" id="ML986646">
    <property type="protein sequence ID" value="KAF2261982.1"/>
    <property type="molecule type" value="Genomic_DNA"/>
</dbReference>
<dbReference type="OrthoDB" id="408933at2759"/>
<comment type="similarity">
    <text evidence="2">Belongs to the mitochondrion-specific ribosomal protein mL41 family.</text>
</comment>
<accession>A0A9P4K3N4</accession>
<evidence type="ECO:0000256" key="6">
    <source>
        <dbReference type="ARBA" id="ARBA00023274"/>
    </source>
</evidence>
<sequence>MFKPTQCMLGRLRRLPLTTKQARKGFYKGNGVGMLGTIDRYGRFTVDWNRVRTFVVPRDVDVCKLTPFVAESKSKNEEIGDMEWQKPVERLTGSKYLEWFKTDGNNEEYLEIQEEATRR</sequence>
<protein>
    <submittedName>
        <fullName evidence="7">Uncharacterized protein</fullName>
    </submittedName>
</protein>
<keyword evidence="5" id="KW-0496">Mitochondrion</keyword>
<dbReference type="GO" id="GO:0005762">
    <property type="term" value="C:mitochondrial large ribosomal subunit"/>
    <property type="evidence" value="ECO:0007669"/>
    <property type="project" value="InterPro"/>
</dbReference>
<evidence type="ECO:0000256" key="4">
    <source>
        <dbReference type="ARBA" id="ARBA00022980"/>
    </source>
</evidence>
<name>A0A9P4K3N4_9PLEO</name>
<reference evidence="8" key="1">
    <citation type="journal article" date="2020" name="Stud. Mycol.">
        <title>101 Dothideomycetes genomes: A test case for predicting lifestyles and emergence of pathogens.</title>
        <authorList>
            <person name="Haridas S."/>
            <person name="Albert R."/>
            <person name="Binder M."/>
            <person name="Bloem J."/>
            <person name="LaButti K."/>
            <person name="Salamov A."/>
            <person name="Andreopoulos B."/>
            <person name="Baker S."/>
            <person name="Barry K."/>
            <person name="Bills G."/>
            <person name="Bluhm B."/>
            <person name="Cannon C."/>
            <person name="Castanera R."/>
            <person name="Culley D."/>
            <person name="Daum C."/>
            <person name="Ezra D."/>
            <person name="Gonzalez J."/>
            <person name="Henrissat B."/>
            <person name="Kuo A."/>
            <person name="Liang C."/>
            <person name="Lipzen A."/>
            <person name="Lutzoni F."/>
            <person name="Magnuson J."/>
            <person name="Mondo S."/>
            <person name="Nolan M."/>
            <person name="Ohm R."/>
            <person name="Pangilinan J."/>
            <person name="Park H.-J."/>
            <person name="Ramirez L."/>
            <person name="Alfaro M."/>
            <person name="Sun H."/>
            <person name="Tritt A."/>
            <person name="Yoshinaga Y."/>
            <person name="Zwiers L.-H."/>
            <person name="Turgeon B."/>
            <person name="Goodwin S."/>
            <person name="Spatafora J."/>
            <person name="Crous P."/>
            <person name="Grigoriev I."/>
        </authorList>
    </citation>
    <scope>NUCLEOTIDE SEQUENCE [LARGE SCALE GENOMIC DNA]</scope>
    <source>
        <strain evidence="8">CBS 304.66</strain>
    </source>
</reference>
<evidence type="ECO:0000256" key="1">
    <source>
        <dbReference type="ARBA" id="ARBA00004173"/>
    </source>
</evidence>
<evidence type="ECO:0000313" key="7">
    <source>
        <dbReference type="EMBL" id="KAF2261982.1"/>
    </source>
</evidence>
<evidence type="ECO:0000256" key="2">
    <source>
        <dbReference type="ARBA" id="ARBA00010152"/>
    </source>
</evidence>
<dbReference type="AlphaFoldDB" id="A0A9P4K3N4"/>
<comment type="subcellular location">
    <subcellularLocation>
        <location evidence="1">Mitochondrion</location>
    </subcellularLocation>
</comment>
<keyword evidence="8" id="KW-1185">Reference proteome</keyword>
<keyword evidence="3" id="KW-0809">Transit peptide</keyword>
<keyword evidence="4" id="KW-0689">Ribosomal protein</keyword>
<dbReference type="GO" id="GO:0003735">
    <property type="term" value="F:structural constituent of ribosome"/>
    <property type="evidence" value="ECO:0007669"/>
    <property type="project" value="InterPro"/>
</dbReference>
<proteinExistence type="inferred from homology"/>
<evidence type="ECO:0000313" key="8">
    <source>
        <dbReference type="Proteomes" id="UP000800093"/>
    </source>
</evidence>
<evidence type="ECO:0000256" key="5">
    <source>
        <dbReference type="ARBA" id="ARBA00023128"/>
    </source>
</evidence>
<organism evidence="7 8">
    <name type="scientific">Lojkania enalia</name>
    <dbReference type="NCBI Taxonomy" id="147567"/>
    <lineage>
        <taxon>Eukaryota</taxon>
        <taxon>Fungi</taxon>
        <taxon>Dikarya</taxon>
        <taxon>Ascomycota</taxon>
        <taxon>Pezizomycotina</taxon>
        <taxon>Dothideomycetes</taxon>
        <taxon>Pleosporomycetidae</taxon>
        <taxon>Pleosporales</taxon>
        <taxon>Pleosporales incertae sedis</taxon>
        <taxon>Lojkania</taxon>
    </lineage>
</organism>
<dbReference type="Pfam" id="PF09809">
    <property type="entry name" value="MRP-L27"/>
    <property type="match status" value="1"/>
</dbReference>
<evidence type="ECO:0000256" key="3">
    <source>
        <dbReference type="ARBA" id="ARBA00022946"/>
    </source>
</evidence>